<reference evidence="3 4" key="1">
    <citation type="submission" date="2024-03" db="EMBL/GenBank/DDBJ databases">
        <title>Ignisphaera cupida sp. nov., a hyperthermophilic hydrolytic archaeon from a hot spring of Kamchatka, and proposal of Ignisphaeraceae fam. nov.</title>
        <authorList>
            <person name="Podosokorskaya O.A."/>
            <person name="Elcheninov A.G."/>
            <person name="Maltseva A.I."/>
            <person name="Zayulina K.S."/>
            <person name="Novikov A."/>
            <person name="Merkel A.Y."/>
        </authorList>
    </citation>
    <scope>NUCLEOTIDE SEQUENCE [LARGE SCALE GENOMIC DNA]</scope>
    <source>
        <strain evidence="3 4">38H-sp</strain>
    </source>
</reference>
<gene>
    <name evidence="3" type="ORF">WKV44_05845</name>
</gene>
<dbReference type="InterPro" id="IPR032030">
    <property type="entry name" value="YscD_cytoplasmic_dom"/>
</dbReference>
<evidence type="ECO:0000256" key="1">
    <source>
        <dbReference type="SAM" id="Phobius"/>
    </source>
</evidence>
<feature type="transmembrane region" description="Helical" evidence="1">
    <location>
        <begin position="175"/>
        <end position="195"/>
    </location>
</feature>
<dbReference type="CDD" id="cd00060">
    <property type="entry name" value="FHA"/>
    <property type="match status" value="1"/>
</dbReference>
<name>A0ABU9UC44_9SPIR</name>
<evidence type="ECO:0000313" key="3">
    <source>
        <dbReference type="EMBL" id="MEM5948059.1"/>
    </source>
</evidence>
<feature type="transmembrane region" description="Helical" evidence="1">
    <location>
        <begin position="72"/>
        <end position="94"/>
    </location>
</feature>
<feature type="transmembrane region" description="Helical" evidence="1">
    <location>
        <begin position="145"/>
        <end position="163"/>
    </location>
</feature>
<feature type="domain" description="YscD cytoplasmic" evidence="2">
    <location>
        <begin position="205"/>
        <end position="292"/>
    </location>
</feature>
<feature type="transmembrane region" description="Helical" evidence="1">
    <location>
        <begin position="114"/>
        <end position="133"/>
    </location>
</feature>
<organism evidence="3 4">
    <name type="scientific">Rarispira pelagica</name>
    <dbReference type="NCBI Taxonomy" id="3141764"/>
    <lineage>
        <taxon>Bacteria</taxon>
        <taxon>Pseudomonadati</taxon>
        <taxon>Spirochaetota</taxon>
        <taxon>Spirochaetia</taxon>
        <taxon>Winmispirales</taxon>
        <taxon>Winmispiraceae</taxon>
        <taxon>Rarispira</taxon>
    </lineage>
</organism>
<comment type="caution">
    <text evidence="3">The sequence shown here is derived from an EMBL/GenBank/DDBJ whole genome shotgun (WGS) entry which is preliminary data.</text>
</comment>
<dbReference type="EMBL" id="JBCHKQ010000002">
    <property type="protein sequence ID" value="MEM5948059.1"/>
    <property type="molecule type" value="Genomic_DNA"/>
</dbReference>
<dbReference type="Gene3D" id="2.60.200.20">
    <property type="match status" value="1"/>
</dbReference>
<dbReference type="Proteomes" id="UP001466331">
    <property type="component" value="Unassembled WGS sequence"/>
</dbReference>
<protein>
    <submittedName>
        <fullName evidence="3">FHA domain-containing protein</fullName>
    </submittedName>
</protein>
<accession>A0ABU9UC44</accession>
<keyword evidence="1" id="KW-1133">Transmembrane helix</keyword>
<keyword evidence="1" id="KW-0472">Membrane</keyword>
<dbReference type="Pfam" id="PF16697">
    <property type="entry name" value="Yop-YscD_cpl"/>
    <property type="match status" value="1"/>
</dbReference>
<feature type="transmembrane region" description="Helical" evidence="1">
    <location>
        <begin position="37"/>
        <end position="60"/>
    </location>
</feature>
<evidence type="ECO:0000259" key="2">
    <source>
        <dbReference type="Pfam" id="PF16697"/>
    </source>
</evidence>
<sequence>MSLTQKRIIMLCLGALGGAMLWPLILSIQSVQTAFPNYLVFLIVQGMIFGLIFGSIFGSFEGIVVSSRIKALKGLLLGAVAGLAAGALGILLGQHFLFSAAEGVIKGWKTAEKTGLIIISGVSWAITGVFVSMIEGLRANSLRKLMAGLAGGITGGLLGGILLEAIRQSNPENSLALLGGLMLFGLSLSAFYTFFENSFSWGSIKVLNGPLKDKEYLLVKTRMSIGSDPKCDIVLADYANVKPLHAYISIKKGKITLTRADADAKLTVNDMTEAEKILRREDVFSIGNAKFIYGIFV</sequence>
<evidence type="ECO:0000313" key="4">
    <source>
        <dbReference type="Proteomes" id="UP001466331"/>
    </source>
</evidence>
<proteinExistence type="predicted"/>
<dbReference type="RefSeq" id="WP_420069505.1">
    <property type="nucleotide sequence ID" value="NZ_JBCHKQ010000002.1"/>
</dbReference>
<keyword evidence="1" id="KW-0812">Transmembrane</keyword>
<keyword evidence="4" id="KW-1185">Reference proteome</keyword>
<dbReference type="InterPro" id="IPR008984">
    <property type="entry name" value="SMAD_FHA_dom_sf"/>
</dbReference>
<dbReference type="SUPFAM" id="SSF49879">
    <property type="entry name" value="SMAD/FHA domain"/>
    <property type="match status" value="1"/>
</dbReference>